<dbReference type="AlphaFoldDB" id="A0AAN7GXE2"/>
<reference evidence="2" key="2">
    <citation type="submission" date="2023-05" db="EMBL/GenBank/DDBJ databases">
        <authorList>
            <consortium name="Lawrence Berkeley National Laboratory"/>
            <person name="Steindorff A."/>
            <person name="Hensen N."/>
            <person name="Bonometti L."/>
            <person name="Westerberg I."/>
            <person name="Brannstrom I.O."/>
            <person name="Guillou S."/>
            <person name="Cros-Aarteil S."/>
            <person name="Calhoun S."/>
            <person name="Haridas S."/>
            <person name="Kuo A."/>
            <person name="Mondo S."/>
            <person name="Pangilinan J."/>
            <person name="Riley R."/>
            <person name="Labutti K."/>
            <person name="Andreopoulos B."/>
            <person name="Lipzen A."/>
            <person name="Chen C."/>
            <person name="Yanf M."/>
            <person name="Daum C."/>
            <person name="Ng V."/>
            <person name="Clum A."/>
            <person name="Ohm R."/>
            <person name="Martin F."/>
            <person name="Silar P."/>
            <person name="Natvig D."/>
            <person name="Lalanne C."/>
            <person name="Gautier V."/>
            <person name="Ament-Velasquez S.L."/>
            <person name="Kruys A."/>
            <person name="Hutchinson M.I."/>
            <person name="Powell A.J."/>
            <person name="Barry K."/>
            <person name="Miller A.N."/>
            <person name="Grigoriev I.V."/>
            <person name="Debuchy R."/>
            <person name="Gladieux P."/>
            <person name="Thoren M.H."/>
            <person name="Johannesson H."/>
        </authorList>
    </citation>
    <scope>NUCLEOTIDE SEQUENCE</scope>
    <source>
        <strain evidence="2">CBS 990.96</strain>
    </source>
</reference>
<gene>
    <name evidence="2" type="ORF">QBC38DRAFT_447310</name>
</gene>
<feature type="region of interest" description="Disordered" evidence="1">
    <location>
        <begin position="1"/>
        <end position="45"/>
    </location>
</feature>
<comment type="caution">
    <text evidence="2">The sequence shown here is derived from an EMBL/GenBank/DDBJ whole genome shotgun (WGS) entry which is preliminary data.</text>
</comment>
<dbReference type="Proteomes" id="UP001301958">
    <property type="component" value="Unassembled WGS sequence"/>
</dbReference>
<feature type="compositionally biased region" description="Basic and acidic residues" evidence="1">
    <location>
        <begin position="1"/>
        <end position="10"/>
    </location>
</feature>
<feature type="region of interest" description="Disordered" evidence="1">
    <location>
        <begin position="244"/>
        <end position="320"/>
    </location>
</feature>
<feature type="compositionally biased region" description="Low complexity" evidence="1">
    <location>
        <begin position="249"/>
        <end position="258"/>
    </location>
</feature>
<evidence type="ECO:0000313" key="3">
    <source>
        <dbReference type="Proteomes" id="UP001301958"/>
    </source>
</evidence>
<organism evidence="2 3">
    <name type="scientific">Podospora fimiseda</name>
    <dbReference type="NCBI Taxonomy" id="252190"/>
    <lineage>
        <taxon>Eukaryota</taxon>
        <taxon>Fungi</taxon>
        <taxon>Dikarya</taxon>
        <taxon>Ascomycota</taxon>
        <taxon>Pezizomycotina</taxon>
        <taxon>Sordariomycetes</taxon>
        <taxon>Sordariomycetidae</taxon>
        <taxon>Sordariales</taxon>
        <taxon>Podosporaceae</taxon>
        <taxon>Podospora</taxon>
    </lineage>
</organism>
<evidence type="ECO:0000313" key="2">
    <source>
        <dbReference type="EMBL" id="KAK4223474.1"/>
    </source>
</evidence>
<feature type="compositionally biased region" description="Basic and acidic residues" evidence="1">
    <location>
        <begin position="29"/>
        <end position="42"/>
    </location>
</feature>
<protein>
    <submittedName>
        <fullName evidence="2">Uncharacterized protein</fullName>
    </submittedName>
</protein>
<sequence length="320" mass="35439">MADAVRRMRVGDNGSNDIPQRAPKRQRKKDISAESDPPKIGDDGVAVRNEGQKAKRLELDDYACVILRTRGPDVAHTLPYSKFKDQQSLDKFKDLMEIAFTLIFPSSDEESARDIYARYLIGFVKEPPKKPQKNQIIEVGVQFIWLPQKPPSTRRLNLENPATFLDGFTGAYGDPSPPTIRSQSATPERYALKEKGKDATLEPLAKLPDLQKDKETLLTERGLLKLQLKSVDVRLRKLGFTLGDDNEAQLPEPELQPESPDPGLTSTSDQDQKEASVDVGGAAGGEEPEETHSESQGGQRYSLRKLITGKVKGESSKQGS</sequence>
<name>A0AAN7GXE2_9PEZI</name>
<reference evidence="2" key="1">
    <citation type="journal article" date="2023" name="Mol. Phylogenet. Evol.">
        <title>Genome-scale phylogeny and comparative genomics of the fungal order Sordariales.</title>
        <authorList>
            <person name="Hensen N."/>
            <person name="Bonometti L."/>
            <person name="Westerberg I."/>
            <person name="Brannstrom I.O."/>
            <person name="Guillou S."/>
            <person name="Cros-Aarteil S."/>
            <person name="Calhoun S."/>
            <person name="Haridas S."/>
            <person name="Kuo A."/>
            <person name="Mondo S."/>
            <person name="Pangilinan J."/>
            <person name="Riley R."/>
            <person name="LaButti K."/>
            <person name="Andreopoulos B."/>
            <person name="Lipzen A."/>
            <person name="Chen C."/>
            <person name="Yan M."/>
            <person name="Daum C."/>
            <person name="Ng V."/>
            <person name="Clum A."/>
            <person name="Steindorff A."/>
            <person name="Ohm R.A."/>
            <person name="Martin F."/>
            <person name="Silar P."/>
            <person name="Natvig D.O."/>
            <person name="Lalanne C."/>
            <person name="Gautier V."/>
            <person name="Ament-Velasquez S.L."/>
            <person name="Kruys A."/>
            <person name="Hutchinson M.I."/>
            <person name="Powell A.J."/>
            <person name="Barry K."/>
            <person name="Miller A.N."/>
            <person name="Grigoriev I.V."/>
            <person name="Debuchy R."/>
            <person name="Gladieux P."/>
            <person name="Hiltunen Thoren M."/>
            <person name="Johannesson H."/>
        </authorList>
    </citation>
    <scope>NUCLEOTIDE SEQUENCE</scope>
    <source>
        <strain evidence="2">CBS 990.96</strain>
    </source>
</reference>
<keyword evidence="3" id="KW-1185">Reference proteome</keyword>
<proteinExistence type="predicted"/>
<accession>A0AAN7GXE2</accession>
<evidence type="ECO:0000256" key="1">
    <source>
        <dbReference type="SAM" id="MobiDB-lite"/>
    </source>
</evidence>
<dbReference type="EMBL" id="MU865425">
    <property type="protein sequence ID" value="KAK4223474.1"/>
    <property type="molecule type" value="Genomic_DNA"/>
</dbReference>
<feature type="compositionally biased region" description="Basic and acidic residues" evidence="1">
    <location>
        <begin position="311"/>
        <end position="320"/>
    </location>
</feature>